<dbReference type="AlphaFoldDB" id="A0A8J6BPK2"/>
<evidence type="ECO:0000313" key="3">
    <source>
        <dbReference type="Proteomes" id="UP000729402"/>
    </source>
</evidence>
<keyword evidence="3" id="KW-1185">Reference proteome</keyword>
<comment type="caution">
    <text evidence="2">The sequence shown here is derived from an EMBL/GenBank/DDBJ whole genome shotgun (WGS) entry which is preliminary data.</text>
</comment>
<protein>
    <submittedName>
        <fullName evidence="2">Uncharacterized protein</fullName>
    </submittedName>
</protein>
<proteinExistence type="predicted"/>
<dbReference type="InterPro" id="IPR008709">
    <property type="entry name" value="Neurochondrin"/>
</dbReference>
<evidence type="ECO:0000256" key="1">
    <source>
        <dbReference type="SAM" id="MobiDB-lite"/>
    </source>
</evidence>
<dbReference type="Proteomes" id="UP000729402">
    <property type="component" value="Unassembled WGS sequence"/>
</dbReference>
<feature type="region of interest" description="Disordered" evidence="1">
    <location>
        <begin position="222"/>
        <end position="276"/>
    </location>
</feature>
<dbReference type="EMBL" id="JAAALK010000081">
    <property type="protein sequence ID" value="KAG8089441.1"/>
    <property type="molecule type" value="Genomic_DNA"/>
</dbReference>
<dbReference type="Pfam" id="PF05536">
    <property type="entry name" value="Neurochondrin"/>
    <property type="match status" value="1"/>
</dbReference>
<name>A0A8J6BPK2_ZIZPA</name>
<dbReference type="PANTHER" id="PTHR13109:SF7">
    <property type="entry name" value="NEUROCHONDRIN"/>
    <property type="match status" value="1"/>
</dbReference>
<sequence length="377" mass="40979">MATATPPLEDCLRLLRGERDEQKLAGLLIAANVCRVGDVAAIVEVYRAIGSRFLHRLLNTGLGKLEGGKEEEKEAYLRLAVTVLSGLARIPEVAADEGVVSTIPLIAEIVSKSFDLTITEECFELLSLIAIASEDGVYRFCEPGVIAMIFPQISSFPDGSRCLELATHLMQLLVNKLRVDSMTMEKLQGMTSMPVRVRACSGGLLPSLFLFWHLCAPPGLGHAAHSRTPPEPAHSRTPPASADADAHAHAASLRRRARRQPAPTRTPPASADADAHAARLQLSLVQPPATSHAARTPLQPRRAHGLLQPRRAHGLLQPRRAHGLLQPRRAAIMSSSSSEGDAFSKQGAIRDRDRKNPILWWGSYVHLLMSIPKRETG</sequence>
<feature type="compositionally biased region" description="Low complexity" evidence="1">
    <location>
        <begin position="260"/>
        <end position="272"/>
    </location>
</feature>
<organism evidence="2 3">
    <name type="scientific">Zizania palustris</name>
    <name type="common">Northern wild rice</name>
    <dbReference type="NCBI Taxonomy" id="103762"/>
    <lineage>
        <taxon>Eukaryota</taxon>
        <taxon>Viridiplantae</taxon>
        <taxon>Streptophyta</taxon>
        <taxon>Embryophyta</taxon>
        <taxon>Tracheophyta</taxon>
        <taxon>Spermatophyta</taxon>
        <taxon>Magnoliopsida</taxon>
        <taxon>Liliopsida</taxon>
        <taxon>Poales</taxon>
        <taxon>Poaceae</taxon>
        <taxon>BOP clade</taxon>
        <taxon>Oryzoideae</taxon>
        <taxon>Oryzeae</taxon>
        <taxon>Zizaniinae</taxon>
        <taxon>Zizania</taxon>
    </lineage>
</organism>
<reference evidence="2" key="1">
    <citation type="journal article" date="2021" name="bioRxiv">
        <title>Whole Genome Assembly and Annotation of Northern Wild Rice, Zizania palustris L., Supports a Whole Genome Duplication in the Zizania Genus.</title>
        <authorList>
            <person name="Haas M."/>
            <person name="Kono T."/>
            <person name="Macchietto M."/>
            <person name="Millas R."/>
            <person name="McGilp L."/>
            <person name="Shao M."/>
            <person name="Duquette J."/>
            <person name="Hirsch C.N."/>
            <person name="Kimball J."/>
        </authorList>
    </citation>
    <scope>NUCLEOTIDE SEQUENCE</scope>
    <source>
        <tissue evidence="2">Fresh leaf tissue</tissue>
    </source>
</reference>
<evidence type="ECO:0000313" key="2">
    <source>
        <dbReference type="EMBL" id="KAG8089441.1"/>
    </source>
</evidence>
<dbReference type="OrthoDB" id="742397at2759"/>
<gene>
    <name evidence="2" type="ORF">GUJ93_ZPchr0011g28341</name>
</gene>
<reference evidence="2" key="2">
    <citation type="submission" date="2021-02" db="EMBL/GenBank/DDBJ databases">
        <authorList>
            <person name="Kimball J.A."/>
            <person name="Haas M.W."/>
            <person name="Macchietto M."/>
            <person name="Kono T."/>
            <person name="Duquette J."/>
            <person name="Shao M."/>
        </authorList>
    </citation>
    <scope>NUCLEOTIDE SEQUENCE</scope>
    <source>
        <tissue evidence="2">Fresh leaf tissue</tissue>
    </source>
</reference>
<dbReference type="PANTHER" id="PTHR13109">
    <property type="entry name" value="NEUROCHONDRIN"/>
    <property type="match status" value="1"/>
</dbReference>
<accession>A0A8J6BPK2</accession>